<accession>A0AAV2BEK0</accession>
<gene>
    <name evidence="1" type="ORF">LARSCL_LOCUS18619</name>
</gene>
<sequence length="101" mass="11754">MSDSLFTDLIRKPALYENKITDLRFGAHQIRMLKEHAATCHRFLGTTYYQHYYNSCIDVRSSPFQPAIDSSKELIFTTHPGLDKAREFLRRGIETISSRKT</sequence>
<keyword evidence="2" id="KW-1185">Reference proteome</keyword>
<evidence type="ECO:0000313" key="2">
    <source>
        <dbReference type="Proteomes" id="UP001497382"/>
    </source>
</evidence>
<protein>
    <submittedName>
        <fullName evidence="1">Uncharacterized protein</fullName>
    </submittedName>
</protein>
<dbReference type="AlphaFoldDB" id="A0AAV2BEK0"/>
<dbReference type="EMBL" id="CAXIEN010000341">
    <property type="protein sequence ID" value="CAL1294276.1"/>
    <property type="molecule type" value="Genomic_DNA"/>
</dbReference>
<proteinExistence type="predicted"/>
<evidence type="ECO:0000313" key="1">
    <source>
        <dbReference type="EMBL" id="CAL1294276.1"/>
    </source>
</evidence>
<comment type="caution">
    <text evidence="1">The sequence shown here is derived from an EMBL/GenBank/DDBJ whole genome shotgun (WGS) entry which is preliminary data.</text>
</comment>
<name>A0AAV2BEK0_9ARAC</name>
<dbReference type="Proteomes" id="UP001497382">
    <property type="component" value="Unassembled WGS sequence"/>
</dbReference>
<reference evidence="1 2" key="1">
    <citation type="submission" date="2024-04" db="EMBL/GenBank/DDBJ databases">
        <authorList>
            <person name="Rising A."/>
            <person name="Reimegard J."/>
            <person name="Sonavane S."/>
            <person name="Akerstrom W."/>
            <person name="Nylinder S."/>
            <person name="Hedman E."/>
            <person name="Kallberg Y."/>
        </authorList>
    </citation>
    <scope>NUCLEOTIDE SEQUENCE [LARGE SCALE GENOMIC DNA]</scope>
</reference>
<organism evidence="1 2">
    <name type="scientific">Larinioides sclopetarius</name>
    <dbReference type="NCBI Taxonomy" id="280406"/>
    <lineage>
        <taxon>Eukaryota</taxon>
        <taxon>Metazoa</taxon>
        <taxon>Ecdysozoa</taxon>
        <taxon>Arthropoda</taxon>
        <taxon>Chelicerata</taxon>
        <taxon>Arachnida</taxon>
        <taxon>Araneae</taxon>
        <taxon>Araneomorphae</taxon>
        <taxon>Entelegynae</taxon>
        <taxon>Araneoidea</taxon>
        <taxon>Araneidae</taxon>
        <taxon>Larinioides</taxon>
    </lineage>
</organism>